<evidence type="ECO:0000259" key="15">
    <source>
        <dbReference type="PROSITE" id="PS51007"/>
    </source>
</evidence>
<dbReference type="GO" id="GO:0006122">
    <property type="term" value="P:mitochondrial electron transport, ubiquinol to cytochrome c"/>
    <property type="evidence" value="ECO:0007669"/>
    <property type="project" value="TreeGrafter"/>
</dbReference>
<dbReference type="GO" id="GO:0046872">
    <property type="term" value="F:metal ion binding"/>
    <property type="evidence" value="ECO:0007669"/>
    <property type="project" value="UniProtKB-KW"/>
</dbReference>
<dbReference type="InterPro" id="IPR036909">
    <property type="entry name" value="Cyt_c-like_dom_sf"/>
</dbReference>
<keyword evidence="13" id="KW-0472">Membrane</keyword>
<keyword evidence="7 14" id="KW-0479">Metal-binding</keyword>
<keyword evidence="9" id="KW-0249">Electron transport</keyword>
<keyword evidence="12" id="KW-0496">Mitochondrion</keyword>
<evidence type="ECO:0000256" key="5">
    <source>
        <dbReference type="ARBA" id="ARBA00022660"/>
    </source>
</evidence>
<feature type="binding site" description="covalent" evidence="14">
    <location>
        <position position="228"/>
    </location>
    <ligand>
        <name>heme c</name>
        <dbReference type="ChEBI" id="CHEBI:61717"/>
    </ligand>
</feature>
<dbReference type="GO" id="GO:0009055">
    <property type="term" value="F:electron transfer activity"/>
    <property type="evidence" value="ECO:0007669"/>
    <property type="project" value="InterPro"/>
</dbReference>
<dbReference type="Proteomes" id="UP000232323">
    <property type="component" value="Unassembled WGS sequence"/>
</dbReference>
<evidence type="ECO:0000313" key="16">
    <source>
        <dbReference type="EMBL" id="GAX85768.1"/>
    </source>
</evidence>
<keyword evidence="11 14" id="KW-0408">Iron</keyword>
<dbReference type="PROSITE" id="PS51007">
    <property type="entry name" value="CYTC"/>
    <property type="match status" value="1"/>
</dbReference>
<reference evidence="16 17" key="1">
    <citation type="submission" date="2017-08" db="EMBL/GenBank/DDBJ databases">
        <title>Acidophilic green algal genome provides insights into adaptation to an acidic environment.</title>
        <authorList>
            <person name="Hirooka S."/>
            <person name="Hirose Y."/>
            <person name="Kanesaki Y."/>
            <person name="Higuchi S."/>
            <person name="Fujiwara T."/>
            <person name="Onuma R."/>
            <person name="Era A."/>
            <person name="Ohbayashi R."/>
            <person name="Uzuka A."/>
            <person name="Nozaki H."/>
            <person name="Yoshikawa H."/>
            <person name="Miyagishima S.Y."/>
        </authorList>
    </citation>
    <scope>NUCLEOTIDE SEQUENCE [LARGE SCALE GENOMIC DNA]</scope>
    <source>
        <strain evidence="16 17">NIES-2499</strain>
    </source>
</reference>
<dbReference type="GO" id="GO:0005743">
    <property type="term" value="C:mitochondrial inner membrane"/>
    <property type="evidence" value="ECO:0007669"/>
    <property type="project" value="UniProtKB-SubCell"/>
</dbReference>
<dbReference type="AlphaFoldDB" id="A0A250XRT0"/>
<dbReference type="Gene3D" id="1.10.760.10">
    <property type="entry name" value="Cytochrome c-like domain"/>
    <property type="match status" value="1"/>
</dbReference>
<evidence type="ECO:0000256" key="2">
    <source>
        <dbReference type="ARBA" id="ARBA00006488"/>
    </source>
</evidence>
<comment type="caution">
    <text evidence="16">The sequence shown here is derived from an EMBL/GenBank/DDBJ whole genome shotgun (WGS) entry which is preliminary data.</text>
</comment>
<evidence type="ECO:0000256" key="4">
    <source>
        <dbReference type="ARBA" id="ARBA00022617"/>
    </source>
</evidence>
<dbReference type="SUPFAM" id="SSF81496">
    <property type="entry name" value="Cytochrome c1 subunit of cytochrome bc1 complex (Ubiquinol-cytochrome c reductase), transmembrane anchor"/>
    <property type="match status" value="1"/>
</dbReference>
<keyword evidence="4 14" id="KW-0349">Heme</keyword>
<dbReference type="STRING" id="1157962.A0A250XRT0"/>
<dbReference type="EMBL" id="BEGY01000190">
    <property type="protein sequence ID" value="GAX85768.1"/>
    <property type="molecule type" value="Genomic_DNA"/>
</dbReference>
<sequence length="309" mass="33496">MRSAAAFLKVLRAGINPVSESVSKGFVQTASTSAAVPEVVSGKAHYAAAFGGLLAGVFGASCVASANEVSDGLHAASYPWPHEGIFDSYDHASIRRGHQVYTQVCAACHSMKYLHWRQMVGVAYTEEEAKALAFDTEVMDGPNDEGEMFTRPGRLSDKLPAPYANEQAARYTNGGAYPPDLSLIAGARHNGQNYIFALLTGYRDPPAGIHVREGLQYNPYFPGGAIAMPQMIVDGGVEYDDGTPSSASQQAKDVTTFLTWSCYPFQDEMRVMGIKACFVLTLMIAFASYSKRLRWAPLKSQRIVMNVVN</sequence>
<comment type="similarity">
    <text evidence="2">Belongs to the cytochrome c family.</text>
</comment>
<evidence type="ECO:0000256" key="10">
    <source>
        <dbReference type="ARBA" id="ARBA00022989"/>
    </source>
</evidence>
<dbReference type="PANTHER" id="PTHR10266:SF3">
    <property type="entry name" value="CYTOCHROME C1, HEME PROTEIN, MITOCHONDRIAL"/>
    <property type="match status" value="1"/>
</dbReference>
<protein>
    <recommendedName>
        <fullName evidence="15">Cytochrome c domain-containing protein</fullName>
    </recommendedName>
</protein>
<dbReference type="Pfam" id="PF02167">
    <property type="entry name" value="Cytochrom_C1"/>
    <property type="match status" value="1"/>
</dbReference>
<keyword evidence="5" id="KW-0679">Respiratory chain</keyword>
<dbReference type="Gene3D" id="1.20.5.100">
    <property type="entry name" value="Cytochrome c1, transmembrane anchor, C-terminal"/>
    <property type="match status" value="1"/>
</dbReference>
<evidence type="ECO:0000256" key="6">
    <source>
        <dbReference type="ARBA" id="ARBA00022692"/>
    </source>
</evidence>
<feature type="binding site" description="covalent" evidence="14">
    <location>
        <position position="108"/>
    </location>
    <ligand>
        <name>heme c</name>
        <dbReference type="ChEBI" id="CHEBI:61717"/>
    </ligand>
</feature>
<accession>A0A250XRT0</accession>
<comment type="cofactor">
    <cofactor evidence="14">
        <name>heme c</name>
        <dbReference type="ChEBI" id="CHEBI:61717"/>
    </cofactor>
    <text evidence="14">Binds 1 heme c group covalently per subunit.</text>
</comment>
<gene>
    <name evidence="16" type="ORF">CEUSTIGMA_g13183.t1</name>
</gene>
<dbReference type="InterPro" id="IPR002326">
    <property type="entry name" value="Cyt_c1"/>
</dbReference>
<evidence type="ECO:0000256" key="1">
    <source>
        <dbReference type="ARBA" id="ARBA00004273"/>
    </source>
</evidence>
<evidence type="ECO:0000256" key="3">
    <source>
        <dbReference type="ARBA" id="ARBA00022448"/>
    </source>
</evidence>
<keyword evidence="17" id="KW-1185">Reference proteome</keyword>
<keyword evidence="6" id="KW-0812">Transmembrane</keyword>
<comment type="subcellular location">
    <subcellularLocation>
        <location evidence="1">Mitochondrion inner membrane</location>
    </subcellularLocation>
</comment>
<feature type="binding site" description="axial binding residue" evidence="14">
    <location>
        <position position="105"/>
    </location>
    <ligand>
        <name>heme c</name>
        <dbReference type="ChEBI" id="CHEBI:61717"/>
    </ligand>
    <ligandPart>
        <name>Fe</name>
        <dbReference type="ChEBI" id="CHEBI:18248"/>
    </ligandPart>
</feature>
<evidence type="ECO:0000256" key="7">
    <source>
        <dbReference type="ARBA" id="ARBA00022723"/>
    </source>
</evidence>
<dbReference type="PRINTS" id="PR00603">
    <property type="entry name" value="CYTOCHROMEC1"/>
</dbReference>
<organism evidence="16 17">
    <name type="scientific">Chlamydomonas eustigma</name>
    <dbReference type="NCBI Taxonomy" id="1157962"/>
    <lineage>
        <taxon>Eukaryota</taxon>
        <taxon>Viridiplantae</taxon>
        <taxon>Chlorophyta</taxon>
        <taxon>core chlorophytes</taxon>
        <taxon>Chlorophyceae</taxon>
        <taxon>CS clade</taxon>
        <taxon>Chlamydomonadales</taxon>
        <taxon>Chlamydomonadaceae</taxon>
        <taxon>Chlamydomonas</taxon>
    </lineage>
</organism>
<dbReference type="OrthoDB" id="5925at2759"/>
<name>A0A250XRT0_9CHLO</name>
<keyword evidence="10" id="KW-1133">Transmembrane helix</keyword>
<evidence type="ECO:0000256" key="9">
    <source>
        <dbReference type="ARBA" id="ARBA00022982"/>
    </source>
</evidence>
<keyword evidence="3" id="KW-0813">Transport</keyword>
<evidence type="ECO:0000313" key="17">
    <source>
        <dbReference type="Proteomes" id="UP000232323"/>
    </source>
</evidence>
<keyword evidence="8" id="KW-0999">Mitochondrion inner membrane</keyword>
<dbReference type="InterPro" id="IPR009056">
    <property type="entry name" value="Cyt_c-like_dom"/>
</dbReference>
<evidence type="ECO:0000256" key="12">
    <source>
        <dbReference type="ARBA" id="ARBA00023128"/>
    </source>
</evidence>
<feature type="binding site" description="covalent" evidence="14">
    <location>
        <position position="109"/>
    </location>
    <ligand>
        <name>heme c</name>
        <dbReference type="ChEBI" id="CHEBI:61717"/>
    </ligand>
</feature>
<evidence type="ECO:0000256" key="11">
    <source>
        <dbReference type="ARBA" id="ARBA00023004"/>
    </source>
</evidence>
<dbReference type="InterPro" id="IPR021157">
    <property type="entry name" value="Cyt_c1_TM_anchor_C"/>
</dbReference>
<dbReference type="SUPFAM" id="SSF46626">
    <property type="entry name" value="Cytochrome c"/>
    <property type="match status" value="1"/>
</dbReference>
<dbReference type="GO" id="GO:0020037">
    <property type="term" value="F:heme binding"/>
    <property type="evidence" value="ECO:0007669"/>
    <property type="project" value="InterPro"/>
</dbReference>
<dbReference type="FunFam" id="1.10.760.10:FF:000002">
    <property type="entry name" value="Cytochrome c1, heme protein"/>
    <property type="match status" value="1"/>
</dbReference>
<evidence type="ECO:0000256" key="14">
    <source>
        <dbReference type="PIRSR" id="PIRSR602326-1"/>
    </source>
</evidence>
<dbReference type="PANTHER" id="PTHR10266">
    <property type="entry name" value="CYTOCHROME C1"/>
    <property type="match status" value="1"/>
</dbReference>
<evidence type="ECO:0000256" key="8">
    <source>
        <dbReference type="ARBA" id="ARBA00022792"/>
    </source>
</evidence>
<proteinExistence type="inferred from homology"/>
<evidence type="ECO:0000256" key="13">
    <source>
        <dbReference type="ARBA" id="ARBA00023136"/>
    </source>
</evidence>
<feature type="domain" description="Cytochrome c" evidence="15">
    <location>
        <begin position="92"/>
        <end position="199"/>
    </location>
</feature>